<name>A0A0A9DU80_ARUDO</name>
<reference evidence="1" key="1">
    <citation type="submission" date="2014-09" db="EMBL/GenBank/DDBJ databases">
        <authorList>
            <person name="Magalhaes I.L.F."/>
            <person name="Oliveira U."/>
            <person name="Santos F.R."/>
            <person name="Vidigal T.H.D.A."/>
            <person name="Brescovit A.D."/>
            <person name="Santos A.J."/>
        </authorList>
    </citation>
    <scope>NUCLEOTIDE SEQUENCE</scope>
    <source>
        <tissue evidence="1">Shoot tissue taken approximately 20 cm above the soil surface</tissue>
    </source>
</reference>
<dbReference type="InterPro" id="IPR038765">
    <property type="entry name" value="Papain-like_cys_pep_sf"/>
</dbReference>
<dbReference type="Gene3D" id="3.40.395.10">
    <property type="entry name" value="Adenoviral Proteinase, Chain A"/>
    <property type="match status" value="1"/>
</dbReference>
<dbReference type="SUPFAM" id="SSF54001">
    <property type="entry name" value="Cysteine proteinases"/>
    <property type="match status" value="1"/>
</dbReference>
<dbReference type="AlphaFoldDB" id="A0A0A9DU80"/>
<evidence type="ECO:0000313" key="1">
    <source>
        <dbReference type="EMBL" id="JAD89210.1"/>
    </source>
</evidence>
<accession>A0A0A9DU80</accession>
<dbReference type="EMBL" id="GBRH01208685">
    <property type="protein sequence ID" value="JAD89210.1"/>
    <property type="molecule type" value="Transcribed_RNA"/>
</dbReference>
<protein>
    <submittedName>
        <fullName evidence="1">Uncharacterized protein</fullName>
    </submittedName>
</protein>
<sequence>MYQQLDNEMYGGCKDKRWRHYIPPDWAVLALGIKASWLTNEVKVMFVGYHVTYKVSECRLVLVPIKHELTWCLYAWDFERGLVTFLDPLGSKQLGPVAEKYKCTVARLHEAMIARSEKLFKNRKSENK</sequence>
<proteinExistence type="predicted"/>
<organism evidence="1">
    <name type="scientific">Arundo donax</name>
    <name type="common">Giant reed</name>
    <name type="synonym">Donax arundinaceus</name>
    <dbReference type="NCBI Taxonomy" id="35708"/>
    <lineage>
        <taxon>Eukaryota</taxon>
        <taxon>Viridiplantae</taxon>
        <taxon>Streptophyta</taxon>
        <taxon>Embryophyta</taxon>
        <taxon>Tracheophyta</taxon>
        <taxon>Spermatophyta</taxon>
        <taxon>Magnoliopsida</taxon>
        <taxon>Liliopsida</taxon>
        <taxon>Poales</taxon>
        <taxon>Poaceae</taxon>
        <taxon>PACMAD clade</taxon>
        <taxon>Arundinoideae</taxon>
        <taxon>Arundineae</taxon>
        <taxon>Arundo</taxon>
    </lineage>
</organism>
<reference evidence="1" key="2">
    <citation type="journal article" date="2015" name="Data Brief">
        <title>Shoot transcriptome of the giant reed, Arundo donax.</title>
        <authorList>
            <person name="Barrero R.A."/>
            <person name="Guerrero F.D."/>
            <person name="Moolhuijzen P."/>
            <person name="Goolsby J.A."/>
            <person name="Tidwell J."/>
            <person name="Bellgard S.E."/>
            <person name="Bellgard M.I."/>
        </authorList>
    </citation>
    <scope>NUCLEOTIDE SEQUENCE</scope>
    <source>
        <tissue evidence="1">Shoot tissue taken approximately 20 cm above the soil surface</tissue>
    </source>
</reference>